<keyword evidence="2" id="KW-0472">Membrane</keyword>
<comment type="caution">
    <text evidence="3">The sequence shown here is derived from an EMBL/GenBank/DDBJ whole genome shotgun (WGS) entry which is preliminary data.</text>
</comment>
<reference evidence="3" key="1">
    <citation type="journal article" date="2023" name="Mol. Phylogenet. Evol.">
        <title>Genome-scale phylogeny and comparative genomics of the fungal order Sordariales.</title>
        <authorList>
            <person name="Hensen N."/>
            <person name="Bonometti L."/>
            <person name="Westerberg I."/>
            <person name="Brannstrom I.O."/>
            <person name="Guillou S."/>
            <person name="Cros-Aarteil S."/>
            <person name="Calhoun S."/>
            <person name="Haridas S."/>
            <person name="Kuo A."/>
            <person name="Mondo S."/>
            <person name="Pangilinan J."/>
            <person name="Riley R."/>
            <person name="LaButti K."/>
            <person name="Andreopoulos B."/>
            <person name="Lipzen A."/>
            <person name="Chen C."/>
            <person name="Yan M."/>
            <person name="Daum C."/>
            <person name="Ng V."/>
            <person name="Clum A."/>
            <person name="Steindorff A."/>
            <person name="Ohm R.A."/>
            <person name="Martin F."/>
            <person name="Silar P."/>
            <person name="Natvig D.O."/>
            <person name="Lalanne C."/>
            <person name="Gautier V."/>
            <person name="Ament-Velasquez S.L."/>
            <person name="Kruys A."/>
            <person name="Hutchinson M.I."/>
            <person name="Powell A.J."/>
            <person name="Barry K."/>
            <person name="Miller A.N."/>
            <person name="Grigoriev I.V."/>
            <person name="Debuchy R."/>
            <person name="Gladieux P."/>
            <person name="Hiltunen Thoren M."/>
            <person name="Johannesson H."/>
        </authorList>
    </citation>
    <scope>NUCLEOTIDE SEQUENCE</scope>
    <source>
        <strain evidence="3">CBS 232.78</strain>
    </source>
</reference>
<organism evidence="3 4">
    <name type="scientific">Podospora didyma</name>
    <dbReference type="NCBI Taxonomy" id="330526"/>
    <lineage>
        <taxon>Eukaryota</taxon>
        <taxon>Fungi</taxon>
        <taxon>Dikarya</taxon>
        <taxon>Ascomycota</taxon>
        <taxon>Pezizomycotina</taxon>
        <taxon>Sordariomycetes</taxon>
        <taxon>Sordariomycetidae</taxon>
        <taxon>Sordariales</taxon>
        <taxon>Podosporaceae</taxon>
        <taxon>Podospora</taxon>
    </lineage>
</organism>
<evidence type="ECO:0000313" key="4">
    <source>
        <dbReference type="Proteomes" id="UP001285441"/>
    </source>
</evidence>
<accession>A0AAE0U122</accession>
<dbReference type="EMBL" id="JAULSW010000003">
    <property type="protein sequence ID" value="KAK3386977.1"/>
    <property type="molecule type" value="Genomic_DNA"/>
</dbReference>
<gene>
    <name evidence="3" type="ORF">B0H63DRAFT_144518</name>
</gene>
<evidence type="ECO:0000313" key="3">
    <source>
        <dbReference type="EMBL" id="KAK3386977.1"/>
    </source>
</evidence>
<dbReference type="Proteomes" id="UP001285441">
    <property type="component" value="Unassembled WGS sequence"/>
</dbReference>
<feature type="region of interest" description="Disordered" evidence="1">
    <location>
        <begin position="298"/>
        <end position="348"/>
    </location>
</feature>
<protein>
    <recommendedName>
        <fullName evidence="5">Mid2 domain-containing protein</fullName>
    </recommendedName>
</protein>
<keyword evidence="2" id="KW-0812">Transmembrane</keyword>
<feature type="transmembrane region" description="Helical" evidence="2">
    <location>
        <begin position="214"/>
        <end position="239"/>
    </location>
</feature>
<keyword evidence="4" id="KW-1185">Reference proteome</keyword>
<name>A0AAE0U122_9PEZI</name>
<evidence type="ECO:0008006" key="5">
    <source>
        <dbReference type="Google" id="ProtNLM"/>
    </source>
</evidence>
<evidence type="ECO:0000256" key="2">
    <source>
        <dbReference type="SAM" id="Phobius"/>
    </source>
</evidence>
<sequence length="348" mass="36026">MTVIGPLTTIFKPPPSCTAVAPQIFQTFTDKSRFVLVQGPVFPDSPSCFPNGYDASPTNYYSPAACPNGYTAACASSTVVKAETETALVCCPNLSYTCPTSTTSVSGQASPLACATSLSGGAVIIIPGVNVVSDGTTRTYQIISVSTGVISAYGVQVRFKSTDPTATPIGSSSPSSTTSASQTSIPSSTFTLPPILDPPASTQTQASSGSVSTAAAIGIGVGSAIAALFAALTIGIFLYMRMRRKRRAEVSSALAIALPPPVPPKGPAPSYRAIAPPYELSEEVSPRHDRHMSKVAFPRGSMFSGNPAELEANPSEGSFRDRAASPDSQSTAWSERQARGGVMPMPWI</sequence>
<evidence type="ECO:0000256" key="1">
    <source>
        <dbReference type="SAM" id="MobiDB-lite"/>
    </source>
</evidence>
<proteinExistence type="predicted"/>
<dbReference type="AlphaFoldDB" id="A0AAE0U122"/>
<feature type="region of interest" description="Disordered" evidence="1">
    <location>
        <begin position="164"/>
        <end position="206"/>
    </location>
</feature>
<keyword evidence="2" id="KW-1133">Transmembrane helix</keyword>
<reference evidence="3" key="2">
    <citation type="submission" date="2023-06" db="EMBL/GenBank/DDBJ databases">
        <authorList>
            <consortium name="Lawrence Berkeley National Laboratory"/>
            <person name="Haridas S."/>
            <person name="Hensen N."/>
            <person name="Bonometti L."/>
            <person name="Westerberg I."/>
            <person name="Brannstrom I.O."/>
            <person name="Guillou S."/>
            <person name="Cros-Aarteil S."/>
            <person name="Calhoun S."/>
            <person name="Kuo A."/>
            <person name="Mondo S."/>
            <person name="Pangilinan J."/>
            <person name="Riley R."/>
            <person name="LaButti K."/>
            <person name="Andreopoulos B."/>
            <person name="Lipzen A."/>
            <person name="Chen C."/>
            <person name="Yanf M."/>
            <person name="Daum C."/>
            <person name="Ng V."/>
            <person name="Clum A."/>
            <person name="Steindorff A."/>
            <person name="Ohm R."/>
            <person name="Martin F."/>
            <person name="Silar P."/>
            <person name="Natvig D."/>
            <person name="Lalanne C."/>
            <person name="Gautier V."/>
            <person name="Ament-velasquez S.L."/>
            <person name="Kruys A."/>
            <person name="Hutchinson M.I."/>
            <person name="Powell A.J."/>
            <person name="Barry K."/>
            <person name="Miller A.N."/>
            <person name="Grigoriev I.V."/>
            <person name="Debuchy R."/>
            <person name="Gladieux P."/>
            <person name="Thoren M.H."/>
            <person name="Johannesson H."/>
        </authorList>
    </citation>
    <scope>NUCLEOTIDE SEQUENCE</scope>
    <source>
        <strain evidence="3">CBS 232.78</strain>
    </source>
</reference>
<feature type="compositionally biased region" description="Low complexity" evidence="1">
    <location>
        <begin position="164"/>
        <end position="189"/>
    </location>
</feature>